<dbReference type="InterPro" id="IPR037455">
    <property type="entry name" value="LucA/IucC-like"/>
</dbReference>
<dbReference type="Pfam" id="PF06276">
    <property type="entry name" value="FhuF"/>
    <property type="match status" value="1"/>
</dbReference>
<accession>A0ABW2ELZ9</accession>
<evidence type="ECO:0000259" key="4">
    <source>
        <dbReference type="Pfam" id="PF06276"/>
    </source>
</evidence>
<evidence type="ECO:0000259" key="3">
    <source>
        <dbReference type="Pfam" id="PF04183"/>
    </source>
</evidence>
<dbReference type="EMBL" id="JBHSZV010000040">
    <property type="protein sequence ID" value="MFC7063208.1"/>
    <property type="molecule type" value="Genomic_DNA"/>
</dbReference>
<proteinExistence type="inferred from homology"/>
<sequence>MMNSKVIAENATMQSFLNCYLREVGKYEEEYAYKRDSFMSRLSSEVEKVISIKLNRQQIKLIIPVRYWSLTDRHLFQFPLYYQIGDDEDVKNIDYVTLVTLLVKEWLLEKGNEQAEDELILRVILSCQKIKTYIDYRMKDAEALNNEDFEYIDAEQSLIFGHLLHPTPKSKQGLTDQEDQKYSPEHQGEFQLHYFSAKTASVVQDSSLQKSASDIIYEDLYEAGDVGQEWLDTFIAKKRILIPVHPLQVPYLLDKSEIQALLAKRELEYIGPLGKSFTPTSSFRTVYCRESKYMYKFSVPIKITNSLRINQRKELARGVEVSRLLGTELGGKLKEAFPNFHIVNDPAYLNLNIDEEVSGFEMVIRENPFYKQAENTSVIAALGQDHAYGGRPRIYSIIKGIAQREGRPVDEVSLDWFNQYLSLTVDPMLWLFKTYGMALEAHQQNSVVRMKNGYPDTFYYRDNQGFYFCKSKSDQLKRLLPSLNQESDTICDDEVAEERLRYYFIFNHLFGLINSFGTSGLIQEEKLLNVLRERLVGHHQNSNQSMRLLNSLLEEPVLPCKANLLTRFHDMDELVGPMESQSVYTNVNNPLAREV</sequence>
<evidence type="ECO:0000256" key="1">
    <source>
        <dbReference type="ARBA" id="ARBA00004924"/>
    </source>
</evidence>
<comment type="caution">
    <text evidence="5">The sequence shown here is derived from an EMBL/GenBank/DDBJ whole genome shotgun (WGS) entry which is preliminary data.</text>
</comment>
<name>A0ABW2ELZ9_9BACI</name>
<evidence type="ECO:0000256" key="2">
    <source>
        <dbReference type="ARBA" id="ARBA00007832"/>
    </source>
</evidence>
<comment type="similarity">
    <text evidence="2">Belongs to the IucA/IucC family.</text>
</comment>
<dbReference type="Gene3D" id="1.10.510.40">
    <property type="match status" value="1"/>
</dbReference>
<feature type="domain" description="Aerobactin siderophore biosynthesis IucA/IucC-like C-terminal" evidence="4">
    <location>
        <begin position="415"/>
        <end position="574"/>
    </location>
</feature>
<dbReference type="PANTHER" id="PTHR34384:SF5">
    <property type="entry name" value="L-2,3-DIAMINOPROPANOATE--CITRATE LIGASE"/>
    <property type="match status" value="1"/>
</dbReference>
<dbReference type="PANTHER" id="PTHR34384">
    <property type="entry name" value="L-2,3-DIAMINOPROPANOATE--CITRATE LIGASE"/>
    <property type="match status" value="1"/>
</dbReference>
<gene>
    <name evidence="5" type="ORF">ACFQIC_15410</name>
</gene>
<comment type="pathway">
    <text evidence="1">Siderophore biosynthesis.</text>
</comment>
<organism evidence="5 6">
    <name type="scientific">Halobacillus seohaensis</name>
    <dbReference type="NCBI Taxonomy" id="447421"/>
    <lineage>
        <taxon>Bacteria</taxon>
        <taxon>Bacillati</taxon>
        <taxon>Bacillota</taxon>
        <taxon>Bacilli</taxon>
        <taxon>Bacillales</taxon>
        <taxon>Bacillaceae</taxon>
        <taxon>Halobacillus</taxon>
    </lineage>
</organism>
<evidence type="ECO:0000313" key="5">
    <source>
        <dbReference type="EMBL" id="MFC7063208.1"/>
    </source>
</evidence>
<keyword evidence="6" id="KW-1185">Reference proteome</keyword>
<protein>
    <submittedName>
        <fullName evidence="5">IucA/IucC family protein</fullName>
    </submittedName>
</protein>
<feature type="domain" description="Aerobactin siderophore biosynthesis IucA/IucC N-terminal" evidence="3">
    <location>
        <begin position="151"/>
        <end position="382"/>
    </location>
</feature>
<dbReference type="Pfam" id="PF04183">
    <property type="entry name" value="IucA_IucC"/>
    <property type="match status" value="1"/>
</dbReference>
<reference evidence="6" key="1">
    <citation type="journal article" date="2019" name="Int. J. Syst. Evol. Microbiol.">
        <title>The Global Catalogue of Microorganisms (GCM) 10K type strain sequencing project: providing services to taxonomists for standard genome sequencing and annotation.</title>
        <authorList>
            <consortium name="The Broad Institute Genomics Platform"/>
            <consortium name="The Broad Institute Genome Sequencing Center for Infectious Disease"/>
            <person name="Wu L."/>
            <person name="Ma J."/>
        </authorList>
    </citation>
    <scope>NUCLEOTIDE SEQUENCE [LARGE SCALE GENOMIC DNA]</scope>
    <source>
        <strain evidence="6">CGMCC 4.1621</strain>
    </source>
</reference>
<dbReference type="InterPro" id="IPR007310">
    <property type="entry name" value="Aerobactin_biosyn_IucA/IucC_N"/>
</dbReference>
<evidence type="ECO:0000313" key="6">
    <source>
        <dbReference type="Proteomes" id="UP001596410"/>
    </source>
</evidence>
<dbReference type="InterPro" id="IPR022770">
    <property type="entry name" value="IucA/IucC-like_C"/>
</dbReference>
<dbReference type="RefSeq" id="WP_204710085.1">
    <property type="nucleotide sequence ID" value="NZ_JBHSZV010000040.1"/>
</dbReference>
<dbReference type="Proteomes" id="UP001596410">
    <property type="component" value="Unassembled WGS sequence"/>
</dbReference>